<reference evidence="1" key="2">
    <citation type="journal article" date="2014" name="ISME J.">
        <title>Microbial stratification in low pH oxic and suboxic macroscopic growths along an acid mine drainage.</title>
        <authorList>
            <person name="Mendez-Garcia C."/>
            <person name="Mesa V."/>
            <person name="Sprenger R.R."/>
            <person name="Richter M."/>
            <person name="Diez M.S."/>
            <person name="Solano J."/>
            <person name="Bargiela R."/>
            <person name="Golyshina O.V."/>
            <person name="Manteca A."/>
            <person name="Ramos J.L."/>
            <person name="Gallego J.R."/>
            <person name="Llorente I."/>
            <person name="Martins Dos Santos V.A."/>
            <person name="Jensen O.N."/>
            <person name="Pelaez A.I."/>
            <person name="Sanchez J."/>
            <person name="Ferrer M."/>
        </authorList>
    </citation>
    <scope>NUCLEOTIDE SEQUENCE</scope>
</reference>
<organism evidence="1">
    <name type="scientific">mine drainage metagenome</name>
    <dbReference type="NCBI Taxonomy" id="410659"/>
    <lineage>
        <taxon>unclassified sequences</taxon>
        <taxon>metagenomes</taxon>
        <taxon>ecological metagenomes</taxon>
    </lineage>
</organism>
<comment type="caution">
    <text evidence="1">The sequence shown here is derived from an EMBL/GenBank/DDBJ whole genome shotgun (WGS) entry which is preliminary data.</text>
</comment>
<feature type="non-terminal residue" evidence="1">
    <location>
        <position position="86"/>
    </location>
</feature>
<gene>
    <name evidence="1" type="ORF">B1A_05379</name>
</gene>
<reference evidence="1" key="1">
    <citation type="submission" date="2013-08" db="EMBL/GenBank/DDBJ databases">
        <authorList>
            <person name="Mendez C."/>
            <person name="Richter M."/>
            <person name="Ferrer M."/>
            <person name="Sanchez J."/>
        </authorList>
    </citation>
    <scope>NUCLEOTIDE SEQUENCE</scope>
</reference>
<sequence>MYSHQEYDVSGLLYSRTRKRLTGATFTSWKVENHLFDDETAEMFGRLTDALPGYEFSIADRDRDEHKFIVGTYSDRCRGAYYLYDK</sequence>
<protein>
    <submittedName>
        <fullName evidence="1">Peptidase S9 prolyl oligopeptidase active site domain protein</fullName>
    </submittedName>
</protein>
<evidence type="ECO:0000313" key="1">
    <source>
        <dbReference type="EMBL" id="EQD72584.1"/>
    </source>
</evidence>
<dbReference type="AlphaFoldDB" id="T1CUJ5"/>
<name>T1CUJ5_9ZZZZ</name>
<proteinExistence type="predicted"/>
<accession>T1CUJ5</accession>
<dbReference type="EMBL" id="AUZX01003915">
    <property type="protein sequence ID" value="EQD72584.1"/>
    <property type="molecule type" value="Genomic_DNA"/>
</dbReference>